<dbReference type="PANTHER" id="PTHR24273">
    <property type="entry name" value="FI04643P-RELATED"/>
    <property type="match status" value="1"/>
</dbReference>
<dbReference type="Pfam" id="PF02494">
    <property type="entry name" value="HYR"/>
    <property type="match status" value="2"/>
</dbReference>
<gene>
    <name evidence="4" type="ORF">ES675_04710</name>
</gene>
<evidence type="ECO:0000259" key="3">
    <source>
        <dbReference type="PROSITE" id="PS50825"/>
    </source>
</evidence>
<evidence type="ECO:0000256" key="1">
    <source>
        <dbReference type="ARBA" id="ARBA00022729"/>
    </source>
</evidence>
<keyword evidence="1" id="KW-0732">Signal</keyword>
<reference evidence="4 5" key="1">
    <citation type="submission" date="2019-08" db="EMBL/GenBank/DDBJ databases">
        <title>Genomes of Antarctic Bizionia species.</title>
        <authorList>
            <person name="Bowman J.P."/>
        </authorList>
    </citation>
    <scope>NUCLEOTIDE SEQUENCE [LARGE SCALE GENOMIC DNA]</scope>
    <source>
        <strain evidence="4 5">APA-1</strain>
    </source>
</reference>
<organism evidence="4 5">
    <name type="scientific">Bizionia algoritergicola</name>
    <dbReference type="NCBI Taxonomy" id="291187"/>
    <lineage>
        <taxon>Bacteria</taxon>
        <taxon>Pseudomonadati</taxon>
        <taxon>Bacteroidota</taxon>
        <taxon>Flavobacteriia</taxon>
        <taxon>Flavobacteriales</taxon>
        <taxon>Flavobacteriaceae</taxon>
        <taxon>Bizionia</taxon>
    </lineage>
</organism>
<sequence length="1625" mass="170972">MKQKQLKGRSILKNCIKIIDTSMVNNLVQKQRHQFKLIALLIAFIFSGNMHAQTQIGSDIDGESFSDQFGRVISLNADGSIMAVGGEYNDGAAPDSGHVRIFQNINNNWLQIGADINGVSASDFFGSSVALSADGNRVVIGALGVDIGTETNYGTATVYDNIGNNWVQVGSVLFGESQSNQFGTSVSISDDGSIIAVGASFGGASNGGYMRTYTFSTDWVQLGQDIDGIASSDFFGVEISLSADGTIVAVSASGANANTINNSGQVQVYQYNNSTSLWEQLGQNMDGDSIDDFFGQSLSLSSDGTRLIAGARSDIGGLDTGLAKIYEYNNSTNSWVLMQNINGEAVGDRFGTSASISADGNRAIVGARYNDGVNGVDSGHARVFEFNSGTNVWEQLGSDIDGEATNDESGYAVSINSDGTLVAIGARYNDADDASSSANFGHARAFSFVNLAPIAVCQDIIVQLDAMGNATILPEEVDGGSSDPEGSALSFSVSQNTFDCSNLGTNIVTLTVTDAGLIGGDELTDTCTATVTVVEEAPVANCTDVSIYLDENGMASITTEDFFLNSTGKLYGLIRNSSVNNIALFNYDASVPSAMVDDSFAGSSNLTANGSHLAIDINPVNEVVYLLKQDDSGPTDISNLYSITLQNGTLNPVLISSIASVSGSNNALGMSFGADGTLYFAFDTGEINAYNIATSTMSVFALVSSNGFVGRLTTDLKNNRLIHSTVSISSSFSIILTEIDLNTGVVNSLFTVETPNFCKAQGIEYVGNETIIVSPTNGCNDLISINLLTQTITGIGDVADTSSSTIDLLYIADSINNATLSISNFTCADIGDNTVTVSVSGSCGTVVTCDAIVTIVDSLPVIECPSDMTFNVDPGMCDVVVNFNTPVSPDNCAGSVTVTQTEGMPSGSSFSAGLHIIEFTATDLNGITTICSFTIFVQDNIPPSITCAGDVVVDNDLGLCGAAVTVTTPTLVDNCGTAIAPSTGLVNFNFDANGELIDTPGTLLNAITASSDVVLGLTFRGDLNGSTECFELNDPDGNILFSECDMEGACSLINRQVTVPLVTWNTWITNFGSSFIFTLIANDNVDSDQCEEGEENPNTFTINVIFLGTIQLTNDFNQTADASGFYPVGDTVVTWTATDIGGNNVSCIQTITVIDAENPVITCPTDITVVNAANECDAVVTYSMPTATDNCSSFNTSLESILSNFNGNSSSVTALIPNAFDFILDNGLNSDYIDDGGNDMYDDGNYISTDIGGDITYSDNLVISETNFGTNGQFFSRKVEDMWLLAADLDGVDSFNIAGELGADGDGTATGYTATINVAGFNYNIFAKRVNEDVGRVDSDSSINHLIIIPENVNATHNFVTDTDDDQHQVTDLTGTTRLYYLLFASIDSGVVDDATMEAIATSFVSDIVEPKGPAIQTAGLPSGSTFPLGTTTNTFEVTDEAGNTTTCSFDVIVSGTESPVINCPVDFEVNTDSDYTVLDYEYTVTDDCSSGADLTIVQDPVAGTMVPTNNLITVSITATDAAGNETVCNFDITVSPTLGNSEFDQNLVQLFPNPASTTVTVKNLAFAGVDTIVIYDIAGRVVQKVKVLTDSNNMTLDVSNLSNATYFVEFKGEQVRVIKKLIVK</sequence>
<dbReference type="SUPFAM" id="SSF82171">
    <property type="entry name" value="DPP6 N-terminal domain-like"/>
    <property type="match status" value="1"/>
</dbReference>
<dbReference type="Pfam" id="PF18962">
    <property type="entry name" value="Por_Secre_tail"/>
    <property type="match status" value="1"/>
</dbReference>
<dbReference type="SUPFAM" id="SSF50965">
    <property type="entry name" value="Galactose oxidase, central domain"/>
    <property type="match status" value="1"/>
</dbReference>
<dbReference type="OrthoDB" id="1403372at2"/>
<proteinExistence type="predicted"/>
<keyword evidence="5" id="KW-1185">Reference proteome</keyword>
<protein>
    <submittedName>
        <fullName evidence="4">HYR domain-containing protein</fullName>
    </submittedName>
</protein>
<name>A0A5D0R1M9_9FLAO</name>
<dbReference type="InterPro" id="IPR003410">
    <property type="entry name" value="HYR_dom"/>
</dbReference>
<evidence type="ECO:0000313" key="4">
    <source>
        <dbReference type="EMBL" id="TYB75430.1"/>
    </source>
</evidence>
<dbReference type="RefSeq" id="WP_066248865.1">
    <property type="nucleotide sequence ID" value="NZ_VSKL01000001.1"/>
</dbReference>
<dbReference type="PANTHER" id="PTHR24273:SF32">
    <property type="entry name" value="HYALIN"/>
    <property type="match status" value="1"/>
</dbReference>
<evidence type="ECO:0000256" key="2">
    <source>
        <dbReference type="ARBA" id="ARBA00022737"/>
    </source>
</evidence>
<dbReference type="Proteomes" id="UP000324358">
    <property type="component" value="Unassembled WGS sequence"/>
</dbReference>
<dbReference type="Pfam" id="PF14312">
    <property type="entry name" value="FG-GAP_2"/>
    <property type="match status" value="1"/>
</dbReference>
<dbReference type="EMBL" id="VSKL01000001">
    <property type="protein sequence ID" value="TYB75430.1"/>
    <property type="molecule type" value="Genomic_DNA"/>
</dbReference>
<accession>A0A5D0R1M9</accession>
<comment type="caution">
    <text evidence="4">The sequence shown here is derived from an EMBL/GenBank/DDBJ whole genome shotgun (WGS) entry which is preliminary data.</text>
</comment>
<feature type="domain" description="HYR" evidence="3">
    <location>
        <begin position="1454"/>
        <end position="1537"/>
    </location>
</feature>
<evidence type="ECO:0000313" key="5">
    <source>
        <dbReference type="Proteomes" id="UP000324358"/>
    </source>
</evidence>
<dbReference type="InterPro" id="IPR011043">
    <property type="entry name" value="Gal_Oxase/kelch_b-propeller"/>
</dbReference>
<keyword evidence="2" id="KW-0677">Repeat</keyword>
<dbReference type="NCBIfam" id="TIGR04183">
    <property type="entry name" value="Por_Secre_tail"/>
    <property type="match status" value="1"/>
</dbReference>
<dbReference type="InterPro" id="IPR013517">
    <property type="entry name" value="FG-GAP"/>
</dbReference>
<feature type="domain" description="HYR" evidence="3">
    <location>
        <begin position="856"/>
        <end position="939"/>
    </location>
</feature>
<dbReference type="InterPro" id="IPR026444">
    <property type="entry name" value="Secre_tail"/>
</dbReference>
<dbReference type="PROSITE" id="PS50825">
    <property type="entry name" value="HYR"/>
    <property type="match status" value="2"/>
</dbReference>